<dbReference type="PANTHER" id="PTHR46646">
    <property type="entry name" value="TOM1-LIKE PROTEIN 1"/>
    <property type="match status" value="1"/>
</dbReference>
<keyword evidence="7" id="KW-1185">Reference proteome</keyword>
<dbReference type="Pfam" id="PF03127">
    <property type="entry name" value="GAT"/>
    <property type="match status" value="1"/>
</dbReference>
<protein>
    <recommendedName>
        <fullName evidence="5">GAT domain-containing protein</fullName>
    </recommendedName>
</protein>
<comment type="caution">
    <text evidence="6">The sequence shown here is derived from an EMBL/GenBank/DDBJ whole genome shotgun (WGS) entry which is preliminary data.</text>
</comment>
<evidence type="ECO:0000256" key="2">
    <source>
        <dbReference type="ARBA" id="ARBA00007708"/>
    </source>
</evidence>
<dbReference type="Proteomes" id="UP001454036">
    <property type="component" value="Unassembled WGS sequence"/>
</dbReference>
<dbReference type="InterPro" id="IPR004152">
    <property type="entry name" value="GAT_dom"/>
</dbReference>
<evidence type="ECO:0000259" key="5">
    <source>
        <dbReference type="PROSITE" id="PS50909"/>
    </source>
</evidence>
<dbReference type="GO" id="GO:0035091">
    <property type="term" value="F:phosphatidylinositol binding"/>
    <property type="evidence" value="ECO:0007669"/>
    <property type="project" value="InterPro"/>
</dbReference>
<feature type="domain" description="GAT" evidence="5">
    <location>
        <begin position="1"/>
        <end position="68"/>
    </location>
</feature>
<feature type="compositionally biased region" description="Basic and acidic residues" evidence="4">
    <location>
        <begin position="135"/>
        <end position="165"/>
    </location>
</feature>
<proteinExistence type="inferred from homology"/>
<feature type="compositionally biased region" description="Basic and acidic residues" evidence="4">
    <location>
        <begin position="108"/>
        <end position="117"/>
    </location>
</feature>
<dbReference type="PROSITE" id="PS50909">
    <property type="entry name" value="GAT"/>
    <property type="match status" value="1"/>
</dbReference>
<dbReference type="PANTHER" id="PTHR46646:SF1">
    <property type="entry name" value="TOM1-LIKE PROTEIN 1"/>
    <property type="match status" value="1"/>
</dbReference>
<gene>
    <name evidence="6" type="ORF">LIER_41724</name>
</gene>
<keyword evidence="3" id="KW-0472">Membrane</keyword>
<dbReference type="Gene3D" id="1.20.58.160">
    <property type="match status" value="1"/>
</dbReference>
<dbReference type="GO" id="GO:0016020">
    <property type="term" value="C:membrane"/>
    <property type="evidence" value="ECO:0007669"/>
    <property type="project" value="UniProtKB-SubCell"/>
</dbReference>
<comment type="subcellular location">
    <subcellularLocation>
        <location evidence="1">Membrane</location>
        <topology evidence="1">Peripheral membrane protein</topology>
    </subcellularLocation>
</comment>
<evidence type="ECO:0000313" key="7">
    <source>
        <dbReference type="Proteomes" id="UP001454036"/>
    </source>
</evidence>
<dbReference type="GO" id="GO:0043328">
    <property type="term" value="P:protein transport to vacuole involved in ubiquitin-dependent protein catabolic process via the multivesicular body sorting pathway"/>
    <property type="evidence" value="ECO:0007669"/>
    <property type="project" value="InterPro"/>
</dbReference>
<dbReference type="GO" id="GO:0005737">
    <property type="term" value="C:cytoplasm"/>
    <property type="evidence" value="ECO:0007669"/>
    <property type="project" value="UniProtKB-ARBA"/>
</dbReference>
<evidence type="ECO:0000256" key="3">
    <source>
        <dbReference type="ARBA" id="ARBA00023136"/>
    </source>
</evidence>
<dbReference type="InterPro" id="IPR038425">
    <property type="entry name" value="GAT_sf"/>
</dbReference>
<evidence type="ECO:0000256" key="4">
    <source>
        <dbReference type="SAM" id="MobiDB-lite"/>
    </source>
</evidence>
<sequence length="165" mass="18325">MFPYSCLLFRLSGHDDLTTTLVQQCCQSQSTVQRVIETSGDNDALLFEALNVNDEVQKVLTKYEDMKIPSVVPTQPKHEMKPLADEPDDSPSVGKEDALVRKPAGSRSGDRGGQHDEMIDDFDEMIFGRKSGGTSEDRHDAKKQASAKDDDPKKQEPGKDDLIPF</sequence>
<evidence type="ECO:0000313" key="6">
    <source>
        <dbReference type="EMBL" id="GAA0174455.1"/>
    </source>
</evidence>
<dbReference type="SUPFAM" id="SSF89009">
    <property type="entry name" value="GAT-like domain"/>
    <property type="match status" value="1"/>
</dbReference>
<name>A0AAV3RH29_LITER</name>
<dbReference type="InterPro" id="IPR044836">
    <property type="entry name" value="TOL_plant"/>
</dbReference>
<feature type="region of interest" description="Disordered" evidence="4">
    <location>
        <begin position="66"/>
        <end position="165"/>
    </location>
</feature>
<accession>A0AAV3RH29</accession>
<evidence type="ECO:0000256" key="1">
    <source>
        <dbReference type="ARBA" id="ARBA00004170"/>
    </source>
</evidence>
<dbReference type="EMBL" id="BAABME010026755">
    <property type="protein sequence ID" value="GAA0174455.1"/>
    <property type="molecule type" value="Genomic_DNA"/>
</dbReference>
<dbReference type="GO" id="GO:0043130">
    <property type="term" value="F:ubiquitin binding"/>
    <property type="evidence" value="ECO:0007669"/>
    <property type="project" value="InterPro"/>
</dbReference>
<organism evidence="6 7">
    <name type="scientific">Lithospermum erythrorhizon</name>
    <name type="common">Purple gromwell</name>
    <name type="synonym">Lithospermum officinale var. erythrorhizon</name>
    <dbReference type="NCBI Taxonomy" id="34254"/>
    <lineage>
        <taxon>Eukaryota</taxon>
        <taxon>Viridiplantae</taxon>
        <taxon>Streptophyta</taxon>
        <taxon>Embryophyta</taxon>
        <taxon>Tracheophyta</taxon>
        <taxon>Spermatophyta</taxon>
        <taxon>Magnoliopsida</taxon>
        <taxon>eudicotyledons</taxon>
        <taxon>Gunneridae</taxon>
        <taxon>Pentapetalae</taxon>
        <taxon>asterids</taxon>
        <taxon>lamiids</taxon>
        <taxon>Boraginales</taxon>
        <taxon>Boraginaceae</taxon>
        <taxon>Boraginoideae</taxon>
        <taxon>Lithospermeae</taxon>
        <taxon>Lithospermum</taxon>
    </lineage>
</organism>
<dbReference type="AlphaFoldDB" id="A0AAV3RH29"/>
<reference evidence="6 7" key="1">
    <citation type="submission" date="2024-01" db="EMBL/GenBank/DDBJ databases">
        <title>The complete chloroplast genome sequence of Lithospermum erythrorhizon: insights into the phylogenetic relationship among Boraginaceae species and the maternal lineages of purple gromwells.</title>
        <authorList>
            <person name="Okada T."/>
            <person name="Watanabe K."/>
        </authorList>
    </citation>
    <scope>NUCLEOTIDE SEQUENCE [LARGE SCALE GENOMIC DNA]</scope>
</reference>
<comment type="similarity">
    <text evidence="2">Belongs to the TOM1 family.</text>
</comment>